<gene>
    <name evidence="1" type="ORF">SAMN05421640_3510</name>
</gene>
<evidence type="ECO:0000313" key="2">
    <source>
        <dbReference type="Proteomes" id="UP000198393"/>
    </source>
</evidence>
<proteinExistence type="predicted"/>
<dbReference type="OrthoDB" id="1186563at2"/>
<keyword evidence="2" id="KW-1185">Reference proteome</keyword>
<name>A0A239LYX3_EKHLU</name>
<dbReference type="NCBIfam" id="TIGR03519">
    <property type="entry name" value="T9SS_PorP_fam"/>
    <property type="match status" value="1"/>
</dbReference>
<protein>
    <submittedName>
        <fullName evidence="1">Type IX secretion system membrane protein, PorP/SprF family</fullName>
    </submittedName>
</protein>
<reference evidence="1 2" key="1">
    <citation type="submission" date="2017-06" db="EMBL/GenBank/DDBJ databases">
        <authorList>
            <person name="Kim H.J."/>
            <person name="Triplett B.A."/>
        </authorList>
    </citation>
    <scope>NUCLEOTIDE SEQUENCE [LARGE SCALE GENOMIC DNA]</scope>
    <source>
        <strain evidence="1 2">DSM 19307</strain>
    </source>
</reference>
<accession>A0A239LYX3</accession>
<dbReference type="Proteomes" id="UP000198393">
    <property type="component" value="Unassembled WGS sequence"/>
</dbReference>
<organism evidence="1 2">
    <name type="scientific">Ekhidna lutea</name>
    <dbReference type="NCBI Taxonomy" id="447679"/>
    <lineage>
        <taxon>Bacteria</taxon>
        <taxon>Pseudomonadati</taxon>
        <taxon>Bacteroidota</taxon>
        <taxon>Cytophagia</taxon>
        <taxon>Cytophagales</taxon>
        <taxon>Reichenbachiellaceae</taxon>
        <taxon>Ekhidna</taxon>
    </lineage>
</organism>
<sequence>MIRKVILFTAIYGILSQENTLQAQDPQFSQYYAAPLYLNPGLVGINQKGRMGINYRSQWPNLDANFETFSAYFDYHFEDYYSSAGIIFTRDREGIAGLSSTSIGLQYAYQVQLNYDWTFRPGVQAAYYLRDLNFDKLTFGDQFDNTGQVRPTTGENFNTGLNARFFDLSFGGVLYNPSIWLGGALHHVLEPNQSIAGGNAPLPRRFSIHGGYRIPLSPRTTRTDFGERTITPSFNYRTQGDFDQLDIGAYFTLDPILVGLWYRGIPIKNTDGVVNNEALIFMLGMQTNRTTFGYSFDYTLSDLGIGTGGAHEISIAYSFSLGDPLKPAADVRRLKCPIPFIF</sequence>
<dbReference type="Pfam" id="PF11751">
    <property type="entry name" value="PorP_SprF"/>
    <property type="match status" value="1"/>
</dbReference>
<dbReference type="AlphaFoldDB" id="A0A239LYX3"/>
<dbReference type="InterPro" id="IPR019861">
    <property type="entry name" value="PorP/SprF_Bacteroidetes"/>
</dbReference>
<dbReference type="EMBL" id="FZPD01000006">
    <property type="protein sequence ID" value="SNT35716.1"/>
    <property type="molecule type" value="Genomic_DNA"/>
</dbReference>
<dbReference type="RefSeq" id="WP_089358179.1">
    <property type="nucleotide sequence ID" value="NZ_FZPD01000006.1"/>
</dbReference>
<evidence type="ECO:0000313" key="1">
    <source>
        <dbReference type="EMBL" id="SNT35716.1"/>
    </source>
</evidence>